<evidence type="ECO:0000313" key="5">
    <source>
        <dbReference type="EMBL" id="KAK2946865.1"/>
    </source>
</evidence>
<feature type="signal peptide" evidence="3">
    <location>
        <begin position="1"/>
        <end position="21"/>
    </location>
</feature>
<dbReference type="InterPro" id="IPR051681">
    <property type="entry name" value="Ser/Thr_Kinases-Pseudokinases"/>
</dbReference>
<evidence type="ECO:0000256" key="1">
    <source>
        <dbReference type="SAM" id="MobiDB-lite"/>
    </source>
</evidence>
<feature type="transmembrane region" description="Helical" evidence="2">
    <location>
        <begin position="2002"/>
        <end position="2025"/>
    </location>
</feature>
<keyword evidence="2" id="KW-0472">Membrane</keyword>
<keyword evidence="2" id="KW-1133">Transmembrane helix</keyword>
<dbReference type="SUPFAM" id="SSF56112">
    <property type="entry name" value="Protein kinase-like (PK-like)"/>
    <property type="match status" value="1"/>
</dbReference>
<evidence type="ECO:0000256" key="3">
    <source>
        <dbReference type="SAM" id="SignalP"/>
    </source>
</evidence>
<dbReference type="InterPro" id="IPR011009">
    <property type="entry name" value="Kinase-like_dom_sf"/>
</dbReference>
<keyword evidence="3" id="KW-0732">Signal</keyword>
<feature type="chain" id="PRO_5045318011" description="Protein kinase domain-containing protein" evidence="3">
    <location>
        <begin position="22"/>
        <end position="2336"/>
    </location>
</feature>
<proteinExistence type="predicted"/>
<comment type="caution">
    <text evidence="5">The sequence shown here is derived from an EMBL/GenBank/DDBJ whole genome shotgun (WGS) entry which is preliminary data.</text>
</comment>
<feature type="compositionally biased region" description="Basic and acidic residues" evidence="1">
    <location>
        <begin position="2197"/>
        <end position="2207"/>
    </location>
</feature>
<organism evidence="5 6">
    <name type="scientific">Blattamonas nauphoetae</name>
    <dbReference type="NCBI Taxonomy" id="2049346"/>
    <lineage>
        <taxon>Eukaryota</taxon>
        <taxon>Metamonada</taxon>
        <taxon>Preaxostyla</taxon>
        <taxon>Oxymonadida</taxon>
        <taxon>Blattamonas</taxon>
    </lineage>
</organism>
<dbReference type="InterPro" id="IPR001245">
    <property type="entry name" value="Ser-Thr/Tyr_kinase_cat_dom"/>
</dbReference>
<dbReference type="PROSITE" id="PS50011">
    <property type="entry name" value="PROTEIN_KINASE_DOM"/>
    <property type="match status" value="1"/>
</dbReference>
<keyword evidence="6" id="KW-1185">Reference proteome</keyword>
<keyword evidence="2" id="KW-0812">Transmembrane</keyword>
<feature type="compositionally biased region" description="Low complexity" evidence="1">
    <location>
        <begin position="85"/>
        <end position="94"/>
    </location>
</feature>
<feature type="domain" description="Protein kinase" evidence="4">
    <location>
        <begin position="1978"/>
        <end position="2334"/>
    </location>
</feature>
<gene>
    <name evidence="5" type="ORF">BLNAU_18164</name>
</gene>
<evidence type="ECO:0000259" key="4">
    <source>
        <dbReference type="PROSITE" id="PS50011"/>
    </source>
</evidence>
<reference evidence="5 6" key="1">
    <citation type="journal article" date="2022" name="bioRxiv">
        <title>Genomics of Preaxostyla Flagellates Illuminates Evolutionary Transitions and the Path Towards Mitochondrial Loss.</title>
        <authorList>
            <person name="Novak L.V.F."/>
            <person name="Treitli S.C."/>
            <person name="Pyrih J."/>
            <person name="Halakuc P."/>
            <person name="Pipaliya S.V."/>
            <person name="Vacek V."/>
            <person name="Brzon O."/>
            <person name="Soukal P."/>
            <person name="Eme L."/>
            <person name="Dacks J.B."/>
            <person name="Karnkowska A."/>
            <person name="Elias M."/>
            <person name="Hampl V."/>
        </authorList>
    </citation>
    <scope>NUCLEOTIDE SEQUENCE [LARGE SCALE GENOMIC DNA]</scope>
    <source>
        <strain evidence="5">NAU3</strain>
        <tissue evidence="5">Gut</tissue>
    </source>
</reference>
<feature type="compositionally biased region" description="Polar residues" evidence="1">
    <location>
        <begin position="2185"/>
        <end position="2194"/>
    </location>
</feature>
<dbReference type="Pfam" id="PF07714">
    <property type="entry name" value="PK_Tyr_Ser-Thr"/>
    <property type="match status" value="1"/>
</dbReference>
<dbReference type="PANTHER" id="PTHR44329">
    <property type="entry name" value="SERINE/THREONINE-PROTEIN KINASE TNNI3K-RELATED"/>
    <property type="match status" value="1"/>
</dbReference>
<feature type="compositionally biased region" description="Polar residues" evidence="1">
    <location>
        <begin position="2208"/>
        <end position="2225"/>
    </location>
</feature>
<accession>A0ABQ9X526</accession>
<dbReference type="Proteomes" id="UP001281761">
    <property type="component" value="Unassembled WGS sequence"/>
</dbReference>
<feature type="compositionally biased region" description="Polar residues" evidence="1">
    <location>
        <begin position="95"/>
        <end position="105"/>
    </location>
</feature>
<name>A0ABQ9X526_9EUKA</name>
<feature type="region of interest" description="Disordered" evidence="1">
    <location>
        <begin position="85"/>
        <end position="105"/>
    </location>
</feature>
<dbReference type="EMBL" id="JARBJD010000216">
    <property type="protein sequence ID" value="KAK2946865.1"/>
    <property type="molecule type" value="Genomic_DNA"/>
</dbReference>
<evidence type="ECO:0000256" key="2">
    <source>
        <dbReference type="SAM" id="Phobius"/>
    </source>
</evidence>
<dbReference type="Gene3D" id="1.10.510.10">
    <property type="entry name" value="Transferase(Phosphotransferase) domain 1"/>
    <property type="match status" value="1"/>
</dbReference>
<feature type="region of interest" description="Disordered" evidence="1">
    <location>
        <begin position="2183"/>
        <end position="2225"/>
    </location>
</feature>
<evidence type="ECO:0000313" key="6">
    <source>
        <dbReference type="Proteomes" id="UP001281761"/>
    </source>
</evidence>
<protein>
    <recommendedName>
        <fullName evidence="4">Protein kinase domain-containing protein</fullName>
    </recommendedName>
</protein>
<sequence>MNQLLIMIPLLLSTLSHFATSSTSFDSHLNLDDLSIFDKESPKTKILTLNQDVVISSSIQIRSEDVTLIGNRNTFTFQQDIQQSSIHSSTSPNQAPTKVTSEQTQKANECRELSANFMFEVTNSTFSVSGVNAIVTSGQTGICLIAGSTLRFSESSIACNDYLSPIMIKTSESEGTSLGSTVVLSYVTHHSVSGHIAPFVGMIHPQTSSNTSPNWSDLPTAETESINIVGTGLSLDSKHLFAGTGPLFSFGLSETDTSLASPGCLVRMETNLIQSSLKNVTSSSPFSPGTQLFGSEVSQRVAGSCVKESTNHDSGTGMMSPNMGGNLVCLNTSFSSCIRQSNADIDIQHENITITHIKRTVVTSSSTVTSVKFTLCTFNDMTIPNADGGGGSAIFLQYGQSFLTVTQCFFHKCRCTGSNNLGGAIYVFQSSSDCPVSLSFSSYTECTTTGINLCYGGSVSCVTNSSFSINDCFFEKCAAGFGGALSLKNHSLATLSNCAFVSCSSESWGGAMELYGMNAIDLSFLQFRGCSVTYSSQSNDIYFWGMPQSNVNSDTVKFCDSTSARPNVVVSVDSGSKDMSSLVPQVGLTPTVEVSVSISGETATVTAAVNPAVNGTMGILLDGSNVPRLVHIVFGSDSQISTTGSVVVSSGANGVIPPADKYELRSSSIASDYFLPTSVQSAHSSLSVDGNTTTIVLNGIKLNEGSYSMLIRNGEDTFNISLNRFNSTTLVGTAPLYPSTADGRLDWATEYQVAQVMWLPEGEQNDQVVAIPCPVTFITPAEPPRIESVARSLSGKKDLVIVELIGTKLTSAGQTVVISGSSGNISSSGVIFNVTSAQCFVNFSIGSSEDPTHVVFGGQYELLSVGTGSSSFAVNGGIFFTVPHPPKITSIVPQTKVSSSSFLLSVSGENLPSGSTYLVTLTSDHTFNILFSSAIAGTATIQIGRSGEVEYDTEYTIKSIIRKEEGKDDEHILFSAATFKTPLGPTLSFISSSFHSSDPNFLNVSLTTARMPSEDLILTLETAQLPIETVHLAVSHSDVSTGFILVEVYGKTDTLKYGTEYSVVKMKSSSVVAVVTAQPFSTPDEPIRITAAACSLGGDQQKSALVTLTGVKLGGGKDFKVTVRKMVGSTPSGGEIVLPGTFTGDASSTTHIHDVVIFGAANPLLSYETKYLITKFTVDGEVSVVNADVTFSVDPEPARLTSLESVLQYSSDEKNATIALSGIGMVGEYTLTLSVNSSASVNVTLDATFDAEGSGIVTAVLFDLSDPPVVDLSYNTRYEVVSVKQESNPIFYENGLVFTTIPVPRRLLSISTSNYVVGMDFLDLSFDSVALPSEATFTMTLESVHSDATTPHRKVIILETDQFGQLTPHRAQLYPFETETEKKKGQLEYDTLYKVVSITESSTLIHFEDIATRIQTPTEPARIVGIKSRQLNNVRTKMIVSFEGRALSSRSGKVSLTSGSTSLEWVSDVVVNQTHCTAEFAVGSEENSAHMKYGEEYTLKGSWTSSTGFHVENGVTLVVPFPPKITNMKFEYSNKLHTGCFVTFTGTDLIVGNSLKITLNNSFSFIATVVSESEAKSSELLIGWPETIPYNTVYTLTSVEATKEDDGKTIFVGTISDTTGYLPDDFTIFVDSGSTSDSTLFCGDKIRPCCSIEDGWKIVEGVGISSLSISVLCNTTQKEQVRMLLHHQVVIASGPSTKPELFVFPSSTSSELEGEGMIEVSGGRLYIHQVDVALSDSPSLIFIRMVGGHLTVEMCSLVGQSSSHQINVDSSTALCEWDTGILTLVDSTTTITSTQLTHLSQGAINMKGSTLTIRTSSFDSNTPLSSSFPSLRHNIRCSEGGEIEVGSLNGGDGKADHPHLWLSHDDCLVSGEDVNVNAPFFIPTLSSSSTSTLNKTTKAFQLTIDGATLIPCSLFLEVFEKGKDGKEGRMKPYPLTQDSSSHFNDTTIVLSLPLSSLSSFDDFLEWRGRLVYGKEQVTATSFVIQKSAADRIAQAVNENMKWWLPLVASVALMFVIVLVVVLVCCRRRRARKNGTNIEEMKETDQVQMDEEKIEIVTDNRIGVNSIQTFSSSESLNTTDKKRPEPSDALVDTQNLEEVLPCCGDMKDTVYVSKDRTLYNALHSENRFVIQVRQAQLQLVKGLKGVAKRDREPAILRALTAHNILFDAKQNVCLKLNLNVAPHTPLPNSTQQPQPDHQMPEKEHHQEPTVETNESKPTTLPFSQPANEGVRWYAPEVISNKPHINAGHGAVFSLGLVLWEMETGYVPFGEQDAVNASRQIVTGAKPKMELVQNQEMRELIEQCLSLNPDDRPELDTIEATLTLIPEDRSVHHLTLVQ</sequence>
<dbReference type="InterPro" id="IPR000719">
    <property type="entry name" value="Prot_kinase_dom"/>
</dbReference>